<evidence type="ECO:0000313" key="4">
    <source>
        <dbReference type="EMBL" id="MBH0776322.1"/>
    </source>
</evidence>
<dbReference type="GO" id="GO:0000976">
    <property type="term" value="F:transcription cis-regulatory region binding"/>
    <property type="evidence" value="ECO:0007669"/>
    <property type="project" value="TreeGrafter"/>
</dbReference>
<sequence>MGARCAAVNRDIPYRVGHDDVTSDGSLPSCPVENSEWSVPNPIDHPWRTAVTAKRTGATARARDAEPHEDGTRRTEILIAAESVLATSGLRTSLQEIADACGILPGSLYHHFESKEAILVELMRRYHADLDRVADAAVEGLDRPDARSASDKIVEFGSAIAECAVRNRAALQMSFFEGPSANPELTALTQRRPDKLNDAMLQTLRAGKWSGYIRSDVDLPVLADRICQSMLHVGLDVIRHNATSGRVASLLCRILLEGIASVPASDADLDGSAAFAAVSGVIDSWPEVDVDASDKARHVRAAARTVFGRRGYEATTARDIAAAAGMATGTVYRLIGSKDELLVSIMREFGEKVGAGWEVALRSDSTVIEKLDALSWINVMALERFPDEFRIQLAWMRQSPPDTPNPGWSFTARVRQMKSMLTAGIRSGDITVDSRSTEMLARCFIGVQWIPENILRQVGTRRALQLARDTSLRGVVAR</sequence>
<evidence type="ECO:0000313" key="5">
    <source>
        <dbReference type="Proteomes" id="UP000655751"/>
    </source>
</evidence>
<accession>A0A931I7F0</accession>
<dbReference type="InterPro" id="IPR050109">
    <property type="entry name" value="HTH-type_TetR-like_transc_reg"/>
</dbReference>
<gene>
    <name evidence="4" type="ORF">IT779_08505</name>
</gene>
<feature type="DNA-binding region" description="H-T-H motif" evidence="2">
    <location>
        <begin position="316"/>
        <end position="335"/>
    </location>
</feature>
<dbReference type="Pfam" id="PF00440">
    <property type="entry name" value="TetR_N"/>
    <property type="match status" value="2"/>
</dbReference>
<dbReference type="InterPro" id="IPR001647">
    <property type="entry name" value="HTH_TetR"/>
</dbReference>
<comment type="caution">
    <text evidence="4">The sequence shown here is derived from an EMBL/GenBank/DDBJ whole genome shotgun (WGS) entry which is preliminary data.</text>
</comment>
<feature type="DNA-binding region" description="H-T-H motif" evidence="2">
    <location>
        <begin position="93"/>
        <end position="112"/>
    </location>
</feature>
<dbReference type="Gene3D" id="1.10.357.10">
    <property type="entry name" value="Tetracycline Repressor, domain 2"/>
    <property type="match status" value="2"/>
</dbReference>
<evidence type="ECO:0000259" key="3">
    <source>
        <dbReference type="PROSITE" id="PS50977"/>
    </source>
</evidence>
<dbReference type="InterPro" id="IPR036271">
    <property type="entry name" value="Tet_transcr_reg_TetR-rel_C_sf"/>
</dbReference>
<dbReference type="AlphaFoldDB" id="A0A931I7F0"/>
<dbReference type="PRINTS" id="PR00455">
    <property type="entry name" value="HTHTETR"/>
</dbReference>
<name>A0A931I7F0_9NOCA</name>
<dbReference type="PANTHER" id="PTHR30055">
    <property type="entry name" value="HTH-TYPE TRANSCRIPTIONAL REGULATOR RUTR"/>
    <property type="match status" value="1"/>
</dbReference>
<proteinExistence type="predicted"/>
<dbReference type="SUPFAM" id="SSF46689">
    <property type="entry name" value="Homeodomain-like"/>
    <property type="match status" value="2"/>
</dbReference>
<dbReference type="Proteomes" id="UP000655751">
    <property type="component" value="Unassembled WGS sequence"/>
</dbReference>
<dbReference type="GO" id="GO:0003700">
    <property type="term" value="F:DNA-binding transcription factor activity"/>
    <property type="evidence" value="ECO:0007669"/>
    <property type="project" value="TreeGrafter"/>
</dbReference>
<dbReference type="PROSITE" id="PS50977">
    <property type="entry name" value="HTH_TETR_2"/>
    <property type="match status" value="2"/>
</dbReference>
<reference evidence="4" key="1">
    <citation type="submission" date="2020-11" db="EMBL/GenBank/DDBJ databases">
        <title>Nocardia NEAU-351.nov., a novel actinomycete isolated from the cow dung.</title>
        <authorList>
            <person name="Zhang X."/>
        </authorList>
    </citation>
    <scope>NUCLEOTIDE SEQUENCE</scope>
    <source>
        <strain evidence="4">NEAU-351</strain>
    </source>
</reference>
<dbReference type="InterPro" id="IPR009057">
    <property type="entry name" value="Homeodomain-like_sf"/>
</dbReference>
<evidence type="ECO:0000256" key="2">
    <source>
        <dbReference type="PROSITE-ProRule" id="PRU00335"/>
    </source>
</evidence>
<dbReference type="PANTHER" id="PTHR30055:SF223">
    <property type="entry name" value="HTH-TYPE TRANSCRIPTIONAL REGULATOR UIDR"/>
    <property type="match status" value="1"/>
</dbReference>
<protein>
    <submittedName>
        <fullName evidence="4">TetR/AcrR family transcriptional regulator</fullName>
    </submittedName>
</protein>
<feature type="domain" description="HTH tetR-type" evidence="3">
    <location>
        <begin position="293"/>
        <end position="353"/>
    </location>
</feature>
<dbReference type="SUPFAM" id="SSF48498">
    <property type="entry name" value="Tetracyclin repressor-like, C-terminal domain"/>
    <property type="match status" value="1"/>
</dbReference>
<dbReference type="EMBL" id="JADMLG010000003">
    <property type="protein sequence ID" value="MBH0776322.1"/>
    <property type="molecule type" value="Genomic_DNA"/>
</dbReference>
<dbReference type="Gene3D" id="1.10.10.60">
    <property type="entry name" value="Homeodomain-like"/>
    <property type="match status" value="2"/>
</dbReference>
<organism evidence="4 5">
    <name type="scientific">Nocardia bovistercoris</name>
    <dbReference type="NCBI Taxonomy" id="2785916"/>
    <lineage>
        <taxon>Bacteria</taxon>
        <taxon>Bacillati</taxon>
        <taxon>Actinomycetota</taxon>
        <taxon>Actinomycetes</taxon>
        <taxon>Mycobacteriales</taxon>
        <taxon>Nocardiaceae</taxon>
        <taxon>Nocardia</taxon>
    </lineage>
</organism>
<evidence type="ECO:0000256" key="1">
    <source>
        <dbReference type="ARBA" id="ARBA00023125"/>
    </source>
</evidence>
<keyword evidence="1 2" id="KW-0238">DNA-binding</keyword>
<keyword evidence="5" id="KW-1185">Reference proteome</keyword>
<feature type="domain" description="HTH tetR-type" evidence="3">
    <location>
        <begin position="71"/>
        <end position="130"/>
    </location>
</feature>